<dbReference type="Proteomes" id="UP000002899">
    <property type="component" value="Chromosome II"/>
</dbReference>
<keyword evidence="2" id="KW-1185">Reference proteome</keyword>
<dbReference type="VEuPathDB" id="PiroplasmaDB:BMR1_02g04130"/>
<reference evidence="1 2" key="2">
    <citation type="journal article" date="2013" name="PLoS ONE">
        <title>Whole genome mapping and re-organization of the nuclear and mitochondrial genomes of Babesia microti isolates.</title>
        <authorList>
            <person name="Cornillot E."/>
            <person name="Dassouli A."/>
            <person name="Garg A."/>
            <person name="Pachikara N."/>
            <person name="Randazzo S."/>
            <person name="Depoix D."/>
            <person name="Carcy B."/>
            <person name="Delbecq S."/>
            <person name="Frutos R."/>
            <person name="Silva J.C."/>
            <person name="Sutton R."/>
            <person name="Krause P.J."/>
            <person name="Mamoun C.B."/>
        </authorList>
    </citation>
    <scope>NUCLEOTIDE SEQUENCE [LARGE SCALE GENOMIC DNA]</scope>
    <source>
        <strain evidence="1 2">RI</strain>
    </source>
</reference>
<reference evidence="1 2" key="1">
    <citation type="journal article" date="2012" name="Nucleic Acids Res.">
        <title>Sequencing of the smallest Apicomplexan genome from the human pathogen Babesia microti.</title>
        <authorList>
            <person name="Cornillot E."/>
            <person name="Hadj-Kaddour K."/>
            <person name="Dassouli A."/>
            <person name="Noel B."/>
            <person name="Ranwez V."/>
            <person name="Vacherie B."/>
            <person name="Augagneur Y."/>
            <person name="Bres V."/>
            <person name="Duclos A."/>
            <person name="Randazzo S."/>
            <person name="Carcy B."/>
            <person name="Debierre-Grockiego F."/>
            <person name="Delbecq S."/>
            <person name="Moubri-Menage K."/>
            <person name="Shams-Eldin H."/>
            <person name="Usmani-Brown S."/>
            <person name="Bringaud F."/>
            <person name="Wincker P."/>
            <person name="Vivares C.P."/>
            <person name="Schwarz R.T."/>
            <person name="Schetters T.P."/>
            <person name="Krause P.J."/>
            <person name="Gorenflot A."/>
            <person name="Berry V."/>
            <person name="Barbe V."/>
            <person name="Ben Mamoun C."/>
        </authorList>
    </citation>
    <scope>NUCLEOTIDE SEQUENCE [LARGE SCALE GENOMIC DNA]</scope>
    <source>
        <strain evidence="1 2">RI</strain>
    </source>
</reference>
<evidence type="ECO:0000313" key="2">
    <source>
        <dbReference type="Proteomes" id="UP000002899"/>
    </source>
</evidence>
<reference evidence="1 2" key="3">
    <citation type="journal article" date="2016" name="Sci. Rep.">
        <title>Genome-wide diversity and gene expression profiling of Babesia microti isolates identify polymorphic genes that mediate host-pathogen interactions.</title>
        <authorList>
            <person name="Silva J.C."/>
            <person name="Cornillot E."/>
            <person name="McCracken C."/>
            <person name="Usmani-Brown S."/>
            <person name="Dwivedi A."/>
            <person name="Ifeonu O.O."/>
            <person name="Crabtree J."/>
            <person name="Gotia H.T."/>
            <person name="Virji A.Z."/>
            <person name="Reynes C."/>
            <person name="Colinge J."/>
            <person name="Kumar V."/>
            <person name="Lawres L."/>
            <person name="Pazzi J.E."/>
            <person name="Pablo J.V."/>
            <person name="Hung C."/>
            <person name="Brancato J."/>
            <person name="Kumari P."/>
            <person name="Orvis J."/>
            <person name="Tretina K."/>
            <person name="Chibucos M."/>
            <person name="Ott S."/>
            <person name="Sadzewicz L."/>
            <person name="Sengamalay N."/>
            <person name="Shetty A.C."/>
            <person name="Su Q."/>
            <person name="Tallon L."/>
            <person name="Fraser C.M."/>
            <person name="Frutos R."/>
            <person name="Molina D.M."/>
            <person name="Krause P.J."/>
            <person name="Ben Mamoun C."/>
        </authorList>
    </citation>
    <scope>NUCLEOTIDE SEQUENCE [LARGE SCALE GENOMIC DNA]</scope>
    <source>
        <strain evidence="1 2">RI</strain>
    </source>
</reference>
<name>I7J6Q9_BABMR</name>
<dbReference type="RefSeq" id="XP_012648581.1">
    <property type="nucleotide sequence ID" value="XM_012793127.1"/>
</dbReference>
<organism evidence="1 2">
    <name type="scientific">Babesia microti (strain RI)</name>
    <dbReference type="NCBI Taxonomy" id="1133968"/>
    <lineage>
        <taxon>Eukaryota</taxon>
        <taxon>Sar</taxon>
        <taxon>Alveolata</taxon>
        <taxon>Apicomplexa</taxon>
        <taxon>Aconoidasida</taxon>
        <taxon>Piroplasmida</taxon>
        <taxon>Babesiidae</taxon>
        <taxon>Babesia</taxon>
    </lineage>
</organism>
<evidence type="ECO:0000313" key="1">
    <source>
        <dbReference type="EMBL" id="CCF73972.1"/>
    </source>
</evidence>
<dbReference type="EMBL" id="FO082872">
    <property type="protein sequence ID" value="CCF73972.1"/>
    <property type="molecule type" value="Genomic_DNA"/>
</dbReference>
<proteinExistence type="predicted"/>
<dbReference type="GeneID" id="24424604"/>
<dbReference type="AlphaFoldDB" id="I7J6Q9"/>
<gene>
    <name evidence="1" type="ORF">BMR1_02g04130</name>
</gene>
<dbReference type="KEGG" id="bmic:BMR1_02g04130"/>
<sequence length="111" mass="12748">MTQPYYAGSVDDLCPSFKKLRISNPTSKGWSIVPFSPSCIFRKLSHGAIVDLTVHEKLKRSQHISMPIKLLKQQDRNLIMLTKLKLRQLPIEDIPKAKIKDDDKDDEMNVD</sequence>
<protein>
    <submittedName>
        <fullName evidence="1">Uncharacterized protein</fullName>
    </submittedName>
</protein>
<accession>I7J6Q9</accession>